<dbReference type="InterPro" id="IPR007698">
    <property type="entry name" value="AlaDH/PNT_NAD(H)-bd"/>
</dbReference>
<evidence type="ECO:0000256" key="10">
    <source>
        <dbReference type="PIRSR" id="PIRSR000183-2"/>
    </source>
</evidence>
<feature type="binding site" evidence="11">
    <location>
        <position position="138"/>
    </location>
    <ligand>
        <name>NAD(+)</name>
        <dbReference type="ChEBI" id="CHEBI:57540"/>
    </ligand>
</feature>
<feature type="domain" description="Alanine dehydrogenase/pyridine nucleotide transhydrogenase NAD(H)-binding" evidence="12">
    <location>
        <begin position="153"/>
        <end position="301"/>
    </location>
</feature>
<feature type="domain" description="Alanine dehydrogenase/pyridine nucleotide transhydrogenase N-terminal" evidence="13">
    <location>
        <begin position="4"/>
        <end position="141"/>
    </location>
</feature>
<dbReference type="PROSITE" id="PS00837">
    <property type="entry name" value="ALADH_PNT_2"/>
    <property type="match status" value="1"/>
</dbReference>
<evidence type="ECO:0000259" key="12">
    <source>
        <dbReference type="SMART" id="SM01002"/>
    </source>
</evidence>
<protein>
    <recommendedName>
        <fullName evidence="7 8">Alanine dehydrogenase</fullName>
        <ecNumber evidence="3 8">1.4.1.1</ecNumber>
    </recommendedName>
</protein>
<name>A0A1E3RVQ8_9MYCO</name>
<comment type="similarity">
    <text evidence="2 8">Belongs to the AlaDH/PNT family.</text>
</comment>
<dbReference type="GO" id="GO:0005886">
    <property type="term" value="C:plasma membrane"/>
    <property type="evidence" value="ECO:0007669"/>
    <property type="project" value="TreeGrafter"/>
</dbReference>
<accession>A0A1E3RVQ8</accession>
<evidence type="ECO:0000256" key="9">
    <source>
        <dbReference type="PIRSR" id="PIRSR000183-1"/>
    </source>
</evidence>
<feature type="active site" description="Proton donor/acceptor" evidence="9">
    <location>
        <position position="274"/>
    </location>
</feature>
<dbReference type="FunFam" id="3.40.50.720:FF:000049">
    <property type="entry name" value="Alanine dehydrogenase"/>
    <property type="match status" value="1"/>
</dbReference>
<feature type="binding site" evidence="11">
    <location>
        <begin position="182"/>
        <end position="183"/>
    </location>
    <ligand>
        <name>NAD(+)</name>
        <dbReference type="ChEBI" id="CHEBI:57540"/>
    </ligand>
</feature>
<keyword evidence="15" id="KW-1185">Reference proteome</keyword>
<dbReference type="SMART" id="SM01003">
    <property type="entry name" value="AlaDh_PNT_N"/>
    <property type="match status" value="1"/>
</dbReference>
<organism evidence="14 15">
    <name type="scientific">Mycolicibacterium holsaticum</name>
    <dbReference type="NCBI Taxonomy" id="152142"/>
    <lineage>
        <taxon>Bacteria</taxon>
        <taxon>Bacillati</taxon>
        <taxon>Actinomycetota</taxon>
        <taxon>Actinomycetes</taxon>
        <taxon>Mycobacteriales</taxon>
        <taxon>Mycobacteriaceae</taxon>
        <taxon>Mycolicibacterium</taxon>
    </lineage>
</organism>
<feature type="binding site" evidence="11">
    <location>
        <position position="224"/>
    </location>
    <ligand>
        <name>NAD(+)</name>
        <dbReference type="ChEBI" id="CHEBI:57540"/>
    </ligand>
</feature>
<dbReference type="PANTHER" id="PTHR42795">
    <property type="entry name" value="ALANINE DEHYDROGENASE"/>
    <property type="match status" value="1"/>
</dbReference>
<dbReference type="OrthoDB" id="9804592at2"/>
<dbReference type="Proteomes" id="UP000094243">
    <property type="component" value="Unassembled WGS sequence"/>
</dbReference>
<sequence>MRVGVPTEVKNNEFRVALTPAGVAEFVRRGHEVIIQSGAGEGSAVSDAEFEGAGAQLINDADRVWAAADLVLKVKEPIEPEYHRLRRGQTLFAYLHLAASPALTDALLASRVTAIAYETVQTAGPDGSAALPLLAPMSEVAGRMGAQVGAYHLMRSLGGRGVLMGGVPGVAPADVVVIGAGTAGYNAARVAAGMGAHVTVFDVNLNKLRQLDAELRGRVQTRYSSTLDLEDAVRHADLVIGAVLVPGARAPKLVTNATVARMRPGAVLVDIAIDQGGCFEDSRPTTHDDPTFVVHHTVFYCVANMPGALPRTSTFALTNATVPYALRLADLGWKQACRADPALAKGLATHDGALLSEEVADTLRLPLTDPSSVLVTGITTGCDFADIRVGGPEV</sequence>
<dbReference type="PANTHER" id="PTHR42795:SF1">
    <property type="entry name" value="ALANINE DEHYDROGENASE"/>
    <property type="match status" value="1"/>
</dbReference>
<comment type="function">
    <text evidence="8">Catalyzes the reversible reductive amination of pyruvate to L-alanine.</text>
</comment>
<dbReference type="EMBL" id="MIGZ01000052">
    <property type="protein sequence ID" value="ODQ94003.1"/>
    <property type="molecule type" value="Genomic_DNA"/>
</dbReference>
<feature type="binding site" evidence="11">
    <location>
        <position position="207"/>
    </location>
    <ligand>
        <name>NAD(+)</name>
        <dbReference type="ChEBI" id="CHEBI:57540"/>
    </ligand>
</feature>
<feature type="binding site" evidence="10">
    <location>
        <position position="75"/>
    </location>
    <ligand>
        <name>substrate</name>
    </ligand>
</feature>
<evidence type="ECO:0000313" key="15">
    <source>
        <dbReference type="Proteomes" id="UP000094243"/>
    </source>
</evidence>
<dbReference type="Gene3D" id="3.40.50.720">
    <property type="entry name" value="NAD(P)-binding Rossmann-like Domain"/>
    <property type="match status" value="2"/>
</dbReference>
<proteinExistence type="inferred from homology"/>
<reference evidence="15" key="1">
    <citation type="submission" date="2016-09" db="EMBL/GenBank/DDBJ databases">
        <authorList>
            <person name="Greninger A.L."/>
            <person name="Jerome K.R."/>
            <person name="Mcnair B."/>
            <person name="Wallis C."/>
            <person name="Fang F."/>
        </authorList>
    </citation>
    <scope>NUCLEOTIDE SEQUENCE [LARGE SCALE GENOMIC DNA]</scope>
    <source>
        <strain evidence="15">M7</strain>
    </source>
</reference>
<evidence type="ECO:0000256" key="4">
    <source>
        <dbReference type="ARBA" id="ARBA00023002"/>
    </source>
</evidence>
<evidence type="ECO:0000256" key="7">
    <source>
        <dbReference type="ARBA" id="ARBA00072341"/>
    </source>
</evidence>
<comment type="caution">
    <text evidence="14">The sequence shown here is derived from an EMBL/GenBank/DDBJ whole genome shotgun (WGS) entry which is preliminary data.</text>
</comment>
<keyword evidence="4 8" id="KW-0560">Oxidoreductase</keyword>
<gene>
    <name evidence="14" type="ORF">BHQ17_11155</name>
</gene>
<keyword evidence="11" id="KW-0547">Nucleotide-binding</keyword>
<comment type="catalytic activity">
    <reaction evidence="8">
        <text>L-alanine + NAD(+) + H2O = pyruvate + NH4(+) + NADH + H(+)</text>
        <dbReference type="Rhea" id="RHEA:18405"/>
        <dbReference type="ChEBI" id="CHEBI:15361"/>
        <dbReference type="ChEBI" id="CHEBI:15377"/>
        <dbReference type="ChEBI" id="CHEBI:15378"/>
        <dbReference type="ChEBI" id="CHEBI:28938"/>
        <dbReference type="ChEBI" id="CHEBI:57540"/>
        <dbReference type="ChEBI" id="CHEBI:57945"/>
        <dbReference type="ChEBI" id="CHEBI:57972"/>
        <dbReference type="EC" id="1.4.1.1"/>
    </reaction>
</comment>
<dbReference type="GO" id="GO:0000166">
    <property type="term" value="F:nucleotide binding"/>
    <property type="evidence" value="ECO:0007669"/>
    <property type="project" value="UniProtKB-KW"/>
</dbReference>
<evidence type="ECO:0000256" key="3">
    <source>
        <dbReference type="ARBA" id="ARBA00012897"/>
    </source>
</evidence>
<evidence type="ECO:0000313" key="14">
    <source>
        <dbReference type="EMBL" id="ODQ94003.1"/>
    </source>
</evidence>
<feature type="active site" description="Proton donor/acceptor" evidence="9">
    <location>
        <position position="96"/>
    </location>
</feature>
<dbReference type="GO" id="GO:0000286">
    <property type="term" value="F:alanine dehydrogenase activity"/>
    <property type="evidence" value="ECO:0007669"/>
    <property type="project" value="UniProtKB-UniRule"/>
</dbReference>
<dbReference type="InterPro" id="IPR008141">
    <property type="entry name" value="Ala_DH"/>
</dbReference>
<evidence type="ECO:0000256" key="2">
    <source>
        <dbReference type="ARBA" id="ARBA00005689"/>
    </source>
</evidence>
<evidence type="ECO:0000256" key="11">
    <source>
        <dbReference type="PIRSR" id="PIRSR000183-3"/>
    </source>
</evidence>
<evidence type="ECO:0000256" key="1">
    <source>
        <dbReference type="ARBA" id="ARBA00005206"/>
    </source>
</evidence>
<dbReference type="Pfam" id="PF05222">
    <property type="entry name" value="AlaDh_PNT_N"/>
    <property type="match status" value="1"/>
</dbReference>
<dbReference type="CDD" id="cd05305">
    <property type="entry name" value="L-AlaDH"/>
    <property type="match status" value="1"/>
</dbReference>
<evidence type="ECO:0000256" key="6">
    <source>
        <dbReference type="ARBA" id="ARBA00065528"/>
    </source>
</evidence>
<feature type="binding site" evidence="11">
    <location>
        <begin position="271"/>
        <end position="274"/>
    </location>
    <ligand>
        <name>NAD(+)</name>
        <dbReference type="ChEBI" id="CHEBI:57540"/>
    </ligand>
</feature>
<feature type="binding site" evidence="11">
    <location>
        <begin position="302"/>
        <end position="305"/>
    </location>
    <ligand>
        <name>NAD(+)</name>
        <dbReference type="ChEBI" id="CHEBI:57540"/>
    </ligand>
</feature>
<feature type="binding site" evidence="11">
    <location>
        <begin position="243"/>
        <end position="244"/>
    </location>
    <ligand>
        <name>NAD(+)</name>
        <dbReference type="ChEBI" id="CHEBI:57540"/>
    </ligand>
</feature>
<feature type="binding site" evidence="11">
    <location>
        <position position="283"/>
    </location>
    <ligand>
        <name>NAD(+)</name>
        <dbReference type="ChEBI" id="CHEBI:57540"/>
    </ligand>
</feature>
<dbReference type="InterPro" id="IPR036291">
    <property type="entry name" value="NAD(P)-bd_dom_sf"/>
</dbReference>
<dbReference type="Pfam" id="PF01262">
    <property type="entry name" value="AlaDh_PNT_C"/>
    <property type="match status" value="1"/>
</dbReference>
<feature type="binding site" evidence="11">
    <location>
        <position position="202"/>
    </location>
    <ligand>
        <name>NAD(+)</name>
        <dbReference type="ChEBI" id="CHEBI:57540"/>
    </ligand>
</feature>
<feature type="binding site" evidence="10">
    <location>
        <position position="15"/>
    </location>
    <ligand>
        <name>substrate</name>
    </ligand>
</feature>
<dbReference type="GO" id="GO:0042853">
    <property type="term" value="P:L-alanine catabolic process"/>
    <property type="evidence" value="ECO:0007669"/>
    <property type="project" value="UniProtKB-UniPathway"/>
</dbReference>
<dbReference type="AlphaFoldDB" id="A0A1E3RVQ8"/>
<dbReference type="SUPFAM" id="SSF52283">
    <property type="entry name" value="Formate/glycerate dehydrogenase catalytic domain-like"/>
    <property type="match status" value="1"/>
</dbReference>
<dbReference type="SMART" id="SM01002">
    <property type="entry name" value="AlaDh_PNT_C"/>
    <property type="match status" value="1"/>
</dbReference>
<dbReference type="SUPFAM" id="SSF51735">
    <property type="entry name" value="NAD(P)-binding Rossmann-fold domains"/>
    <property type="match status" value="1"/>
</dbReference>
<dbReference type="InterPro" id="IPR008143">
    <property type="entry name" value="Ala_DH/PNT_CS2"/>
</dbReference>
<comment type="subunit">
    <text evidence="6">Homohexamer. Trimer of dimers.</text>
</comment>
<dbReference type="InterPro" id="IPR007886">
    <property type="entry name" value="AlaDH/PNT_N"/>
</dbReference>
<dbReference type="PIRSF" id="PIRSF000183">
    <property type="entry name" value="Alanine_dh"/>
    <property type="match status" value="1"/>
</dbReference>
<evidence type="ECO:0000259" key="13">
    <source>
        <dbReference type="SMART" id="SM01003"/>
    </source>
</evidence>
<comment type="pathway">
    <text evidence="1 8">Amino-acid degradation; L-alanine degradation via dehydrogenase pathway; NH(3) and pyruvate from L-alanine: step 1/1.</text>
</comment>
<dbReference type="EC" id="1.4.1.1" evidence="3 8"/>
<keyword evidence="5 8" id="KW-0520">NAD</keyword>
<dbReference type="UniPathway" id="UPA00527">
    <property type="reaction ID" value="UER00585"/>
</dbReference>
<dbReference type="NCBIfam" id="TIGR00518">
    <property type="entry name" value="alaDH"/>
    <property type="match status" value="1"/>
</dbReference>
<evidence type="ECO:0000256" key="5">
    <source>
        <dbReference type="ARBA" id="ARBA00023027"/>
    </source>
</evidence>
<evidence type="ECO:0000256" key="8">
    <source>
        <dbReference type="PIRNR" id="PIRNR000183"/>
    </source>
</evidence>